<dbReference type="EMBL" id="UINC01005805">
    <property type="protein sequence ID" value="SVA23662.1"/>
    <property type="molecule type" value="Genomic_DNA"/>
</dbReference>
<reference evidence="3" key="1">
    <citation type="submission" date="2018-05" db="EMBL/GenBank/DDBJ databases">
        <authorList>
            <person name="Lanie J.A."/>
            <person name="Ng W.-L."/>
            <person name="Kazmierczak K.M."/>
            <person name="Andrzejewski T.M."/>
            <person name="Davidsen T.M."/>
            <person name="Wayne K.J."/>
            <person name="Tettelin H."/>
            <person name="Glass J.I."/>
            <person name="Rusch D."/>
            <person name="Podicherti R."/>
            <person name="Tsui H.-C.T."/>
            <person name="Winkler M.E."/>
        </authorList>
    </citation>
    <scope>NUCLEOTIDE SEQUENCE</scope>
</reference>
<dbReference type="GO" id="GO:0006096">
    <property type="term" value="P:glycolytic process"/>
    <property type="evidence" value="ECO:0007669"/>
    <property type="project" value="InterPro"/>
</dbReference>
<evidence type="ECO:0008006" key="4">
    <source>
        <dbReference type="Google" id="ProtNLM"/>
    </source>
</evidence>
<evidence type="ECO:0000256" key="1">
    <source>
        <dbReference type="ARBA" id="ARBA00022679"/>
    </source>
</evidence>
<dbReference type="Pfam" id="PF02685">
    <property type="entry name" value="Glucokinase"/>
    <property type="match status" value="1"/>
</dbReference>
<gene>
    <name evidence="3" type="ORF">METZ01_LOCUS76516</name>
</gene>
<dbReference type="Gene3D" id="3.30.420.40">
    <property type="match status" value="1"/>
</dbReference>
<keyword evidence="2" id="KW-0418">Kinase</keyword>
<evidence type="ECO:0000313" key="3">
    <source>
        <dbReference type="EMBL" id="SVA23662.1"/>
    </source>
</evidence>
<dbReference type="PANTHER" id="PTHR47690">
    <property type="entry name" value="GLUCOKINASE"/>
    <property type="match status" value="1"/>
</dbReference>
<dbReference type="Gene3D" id="3.40.367.20">
    <property type="match status" value="1"/>
</dbReference>
<dbReference type="AlphaFoldDB" id="A0A381U5X2"/>
<keyword evidence="1" id="KW-0808">Transferase</keyword>
<dbReference type="InterPro" id="IPR003836">
    <property type="entry name" value="Glucokinase"/>
</dbReference>
<proteinExistence type="predicted"/>
<sequence length="287" mass="32461">MTHTSTYKINDFQSLNDLFSIYLNENKLTQFVKSAIIGVAAPVIGDIIRFVNTDLSFSIKEIRSNFFPEGLQVLNDVQLQVYSLNRIPNDSLCAIGKKKNSLEGPKILIVPGTGLGLAALIDSKAIATEAGHITIPHCEDEVSELIDDYIKRKERKPTFEDIISGKGISYIYGFFSNNPDHSISNREILKKYKHDQYCQNTKELLLKILSIFTRQSALIWGSTGGVYLSGSLVKSLFQDINFDNFREMFEDSATMKELLIRTPLYLIREENLAFLGSLEIVKNDYKK</sequence>
<dbReference type="GO" id="GO:0005524">
    <property type="term" value="F:ATP binding"/>
    <property type="evidence" value="ECO:0007669"/>
    <property type="project" value="InterPro"/>
</dbReference>
<dbReference type="GO" id="GO:0004340">
    <property type="term" value="F:glucokinase activity"/>
    <property type="evidence" value="ECO:0007669"/>
    <property type="project" value="InterPro"/>
</dbReference>
<name>A0A381U5X2_9ZZZZ</name>
<dbReference type="PANTHER" id="PTHR47690:SF1">
    <property type="entry name" value="GLUCOKINASE"/>
    <property type="match status" value="1"/>
</dbReference>
<evidence type="ECO:0000256" key="2">
    <source>
        <dbReference type="ARBA" id="ARBA00022777"/>
    </source>
</evidence>
<dbReference type="SUPFAM" id="SSF53067">
    <property type="entry name" value="Actin-like ATPase domain"/>
    <property type="match status" value="1"/>
</dbReference>
<accession>A0A381U5X2</accession>
<organism evidence="3">
    <name type="scientific">marine metagenome</name>
    <dbReference type="NCBI Taxonomy" id="408172"/>
    <lineage>
        <taxon>unclassified sequences</taxon>
        <taxon>metagenomes</taxon>
        <taxon>ecological metagenomes</taxon>
    </lineage>
</organism>
<dbReference type="GO" id="GO:0005829">
    <property type="term" value="C:cytosol"/>
    <property type="evidence" value="ECO:0007669"/>
    <property type="project" value="TreeGrafter"/>
</dbReference>
<dbReference type="InterPro" id="IPR043129">
    <property type="entry name" value="ATPase_NBD"/>
</dbReference>
<dbReference type="GO" id="GO:0005536">
    <property type="term" value="F:D-glucose binding"/>
    <property type="evidence" value="ECO:0007669"/>
    <property type="project" value="InterPro"/>
</dbReference>
<protein>
    <recommendedName>
        <fullName evidence="4">Glucokinase</fullName>
    </recommendedName>
</protein>
<dbReference type="InterPro" id="IPR050201">
    <property type="entry name" value="Bacterial_glucokinase"/>
</dbReference>
<dbReference type="CDD" id="cd24008">
    <property type="entry name" value="ASKHA_NBD_GLK"/>
    <property type="match status" value="1"/>
</dbReference>